<proteinExistence type="predicted"/>
<sequence length="38" mass="4300">LLDHRCDIKVGPNGTITALFVLYQNELTLNNEGHTLYI</sequence>
<keyword evidence="2" id="KW-1185">Reference proteome</keyword>
<dbReference type="AlphaFoldDB" id="A0A0V0YRH8"/>
<gene>
    <name evidence="1" type="ORF">T03_167</name>
</gene>
<dbReference type="Proteomes" id="UP000054653">
    <property type="component" value="Unassembled WGS sequence"/>
</dbReference>
<evidence type="ECO:0000313" key="2">
    <source>
        <dbReference type="Proteomes" id="UP000054653"/>
    </source>
</evidence>
<feature type="non-terminal residue" evidence="1">
    <location>
        <position position="1"/>
    </location>
</feature>
<reference evidence="1 2" key="1">
    <citation type="submission" date="2015-01" db="EMBL/GenBank/DDBJ databases">
        <title>Evolution of Trichinella species and genotypes.</title>
        <authorList>
            <person name="Korhonen P.K."/>
            <person name="Edoardo P."/>
            <person name="Giuseppe L.R."/>
            <person name="Gasser R.B."/>
        </authorList>
    </citation>
    <scope>NUCLEOTIDE SEQUENCE [LARGE SCALE GENOMIC DNA]</scope>
    <source>
        <strain evidence="1">ISS120</strain>
    </source>
</reference>
<comment type="caution">
    <text evidence="1">The sequence shown here is derived from an EMBL/GenBank/DDBJ whole genome shotgun (WGS) entry which is preliminary data.</text>
</comment>
<organism evidence="1 2">
    <name type="scientific">Trichinella britovi</name>
    <name type="common">Parasitic roundworm</name>
    <dbReference type="NCBI Taxonomy" id="45882"/>
    <lineage>
        <taxon>Eukaryota</taxon>
        <taxon>Metazoa</taxon>
        <taxon>Ecdysozoa</taxon>
        <taxon>Nematoda</taxon>
        <taxon>Enoplea</taxon>
        <taxon>Dorylaimia</taxon>
        <taxon>Trichinellida</taxon>
        <taxon>Trichinellidae</taxon>
        <taxon>Trichinella</taxon>
    </lineage>
</organism>
<name>A0A0V0YRH8_TRIBR</name>
<evidence type="ECO:0000313" key="1">
    <source>
        <dbReference type="EMBL" id="KRY02878.1"/>
    </source>
</evidence>
<protein>
    <submittedName>
        <fullName evidence="1">Uncharacterized protein</fullName>
    </submittedName>
</protein>
<feature type="non-terminal residue" evidence="1">
    <location>
        <position position="38"/>
    </location>
</feature>
<accession>A0A0V0YRH8</accession>
<dbReference type="EMBL" id="JYDI01007061">
    <property type="protein sequence ID" value="KRY02878.1"/>
    <property type="molecule type" value="Genomic_DNA"/>
</dbReference>